<dbReference type="SUPFAM" id="SSF63999">
    <property type="entry name" value="Thiamin pyrophosphokinase, catalytic domain"/>
    <property type="match status" value="1"/>
</dbReference>
<protein>
    <submittedName>
        <fullName evidence="7">Thiamine pyrophosphokinase catalytic region</fullName>
    </submittedName>
</protein>
<feature type="transmembrane region" description="Helical" evidence="5">
    <location>
        <begin position="343"/>
        <end position="364"/>
    </location>
</feature>
<evidence type="ECO:0000256" key="3">
    <source>
        <dbReference type="ARBA" id="ARBA00022777"/>
    </source>
</evidence>
<dbReference type="KEGG" id="nml:Namu_4071"/>
<keyword evidence="5" id="KW-1133">Transmembrane helix</keyword>
<dbReference type="GO" id="GO:0016301">
    <property type="term" value="F:kinase activity"/>
    <property type="evidence" value="ECO:0007669"/>
    <property type="project" value="UniProtKB-KW"/>
</dbReference>
<reference evidence="7 8" key="2">
    <citation type="journal article" date="2010" name="Stand. Genomic Sci.">
        <title>Complete genome sequence of Nakamurella multipartita type strain (Y-104).</title>
        <authorList>
            <person name="Tice H."/>
            <person name="Mayilraj S."/>
            <person name="Sims D."/>
            <person name="Lapidus A."/>
            <person name="Nolan M."/>
            <person name="Lucas S."/>
            <person name="Glavina Del Rio T."/>
            <person name="Copeland A."/>
            <person name="Cheng J.F."/>
            <person name="Meincke L."/>
            <person name="Bruce D."/>
            <person name="Goodwin L."/>
            <person name="Pitluck S."/>
            <person name="Ivanova N."/>
            <person name="Mavromatis K."/>
            <person name="Ovchinnikova G."/>
            <person name="Pati A."/>
            <person name="Chen A."/>
            <person name="Palaniappan K."/>
            <person name="Land M."/>
            <person name="Hauser L."/>
            <person name="Chang Y.J."/>
            <person name="Jeffries C.D."/>
            <person name="Detter J.C."/>
            <person name="Brettin T."/>
            <person name="Rohde M."/>
            <person name="Goker M."/>
            <person name="Bristow J."/>
            <person name="Eisen J.A."/>
            <person name="Markowitz V."/>
            <person name="Hugenholtz P."/>
            <person name="Kyrpides N.C."/>
            <person name="Klenk H.P."/>
            <person name="Chen F."/>
        </authorList>
    </citation>
    <scope>NUCLEOTIDE SEQUENCE [LARGE SCALE GENOMIC DNA]</scope>
    <source>
        <strain evidence="8">ATCC 700099 / DSM 44233 / CIP 104796 / JCM 9543 / NBRC 105858 / Y-104</strain>
    </source>
</reference>
<dbReference type="GO" id="GO:0004788">
    <property type="term" value="F:thiamine diphosphokinase activity"/>
    <property type="evidence" value="ECO:0007669"/>
    <property type="project" value="InterPro"/>
</dbReference>
<dbReference type="EMBL" id="CP001737">
    <property type="protein sequence ID" value="ACV80361.1"/>
    <property type="molecule type" value="Genomic_DNA"/>
</dbReference>
<keyword evidence="5" id="KW-0472">Membrane</keyword>
<keyword evidence="5" id="KW-0812">Transmembrane</keyword>
<reference evidence="8" key="1">
    <citation type="submission" date="2009-09" db="EMBL/GenBank/DDBJ databases">
        <title>The complete genome of Nakamurella multipartita DSM 44233.</title>
        <authorList>
            <consortium name="US DOE Joint Genome Institute (JGI-PGF)"/>
            <person name="Lucas S."/>
            <person name="Copeland A."/>
            <person name="Lapidus A."/>
            <person name="Glavina del Rio T."/>
            <person name="Dalin E."/>
            <person name="Tice H."/>
            <person name="Bruce D."/>
            <person name="Goodwin L."/>
            <person name="Pitluck S."/>
            <person name="Kyrpides N."/>
            <person name="Mavromatis K."/>
            <person name="Ivanova N."/>
            <person name="Ovchinnikova G."/>
            <person name="Sims D."/>
            <person name="Meincke L."/>
            <person name="Brettin T."/>
            <person name="Detter J.C."/>
            <person name="Han C."/>
            <person name="Larimer F."/>
            <person name="Land M."/>
            <person name="Hauser L."/>
            <person name="Markowitz V."/>
            <person name="Cheng J.-F."/>
            <person name="Hugenholtz P."/>
            <person name="Woyke T."/>
            <person name="Wu D."/>
            <person name="Klenk H.-P."/>
            <person name="Eisen J.A."/>
        </authorList>
    </citation>
    <scope>NUCLEOTIDE SEQUENCE [LARGE SCALE GENOMIC DNA]</scope>
    <source>
        <strain evidence="8">ATCC 700099 / DSM 44233 / CIP 104796 / JCM 9543 / NBRC 105858 / Y-104</strain>
    </source>
</reference>
<evidence type="ECO:0000256" key="1">
    <source>
        <dbReference type="ARBA" id="ARBA00022679"/>
    </source>
</evidence>
<evidence type="ECO:0000256" key="2">
    <source>
        <dbReference type="ARBA" id="ARBA00022741"/>
    </source>
</evidence>
<gene>
    <name evidence="7" type="ordered locus">Namu_4071</name>
</gene>
<dbReference type="NCBIfam" id="NF040608">
    <property type="entry name" value="division_SteA"/>
    <property type="match status" value="1"/>
</dbReference>
<dbReference type="GO" id="GO:0009229">
    <property type="term" value="P:thiamine diphosphate biosynthetic process"/>
    <property type="evidence" value="ECO:0007669"/>
    <property type="project" value="InterPro"/>
</dbReference>
<dbReference type="InterPro" id="IPR047795">
    <property type="entry name" value="Put_SteA-like"/>
</dbReference>
<keyword evidence="8" id="KW-1185">Reference proteome</keyword>
<dbReference type="AlphaFoldDB" id="C8XHQ8"/>
<dbReference type="RefSeq" id="WP_015749186.1">
    <property type="nucleotide sequence ID" value="NC_013235.1"/>
</dbReference>
<name>C8XHQ8_NAKMY</name>
<dbReference type="Pfam" id="PF12555">
    <property type="entry name" value="SteA-like_C"/>
    <property type="match status" value="1"/>
</dbReference>
<dbReference type="STRING" id="479431.Namu_4071"/>
<dbReference type="HOGENOM" id="CLU_046690_0_0_11"/>
<dbReference type="eggNOG" id="COG4825">
    <property type="taxonomic scope" value="Bacteria"/>
</dbReference>
<evidence type="ECO:0000256" key="4">
    <source>
        <dbReference type="ARBA" id="ARBA00022840"/>
    </source>
</evidence>
<dbReference type="InterPro" id="IPR022215">
    <property type="entry name" value="SteA-like_C"/>
</dbReference>
<keyword evidence="4" id="KW-0067">ATP-binding</keyword>
<accession>C8XHQ8</accession>
<dbReference type="OrthoDB" id="5169996at2"/>
<keyword evidence="1" id="KW-0808">Transferase</keyword>
<proteinExistence type="predicted"/>
<evidence type="ECO:0000313" key="8">
    <source>
        <dbReference type="Proteomes" id="UP000002218"/>
    </source>
</evidence>
<evidence type="ECO:0000256" key="5">
    <source>
        <dbReference type="SAM" id="Phobius"/>
    </source>
</evidence>
<feature type="domain" description="SteA-like C-terminal" evidence="6">
    <location>
        <begin position="333"/>
        <end position="382"/>
    </location>
</feature>
<dbReference type="GO" id="GO:0005524">
    <property type="term" value="F:ATP binding"/>
    <property type="evidence" value="ECO:0007669"/>
    <property type="project" value="UniProtKB-KW"/>
</dbReference>
<organism evidence="7 8">
    <name type="scientific">Nakamurella multipartita (strain ATCC 700099 / DSM 44233 / CIP 104796 / JCM 9543 / NBRC 105858 / Y-104)</name>
    <name type="common">Microsphaera multipartita</name>
    <dbReference type="NCBI Taxonomy" id="479431"/>
    <lineage>
        <taxon>Bacteria</taxon>
        <taxon>Bacillati</taxon>
        <taxon>Actinomycetota</taxon>
        <taxon>Actinomycetes</taxon>
        <taxon>Nakamurellales</taxon>
        <taxon>Nakamurellaceae</taxon>
        <taxon>Nakamurella</taxon>
    </lineage>
</organism>
<dbReference type="InterPro" id="IPR036759">
    <property type="entry name" value="TPK_catalytic_sf"/>
</dbReference>
<keyword evidence="3 7" id="KW-0418">Kinase</keyword>
<keyword evidence="2" id="KW-0547">Nucleotide-binding</keyword>
<dbReference type="InParanoid" id="C8XHQ8"/>
<evidence type="ECO:0000259" key="6">
    <source>
        <dbReference type="Pfam" id="PF12555"/>
    </source>
</evidence>
<evidence type="ECO:0000313" key="7">
    <source>
        <dbReference type="EMBL" id="ACV80361.1"/>
    </source>
</evidence>
<sequence length="390" mass="41180" precursor="true">MKLLSRQSRALPGVTGVARVSRRSEALLDRVGHKDIVVIDQVDIDRATADALVKAGVTGVINAAQSISGRFPNLGPEILVASDVLLVDGVGDGVFAKVKDGAKIRVDGGSVYIGDDVIAQGTEQTRESIADLLIEAKTGMSAQLEAFAANAIEYMKRERTLLLDGVGIPEVATELEGRQVLLVAGSADTPKQLKSLKKYISDFRPVLVGVDGGADALRAAGYKPALIIGNPEHIDSETLRCGAEVVIPAHTDGHAPGLERLQDLAVGAVTFPATGSSEDLALLLVDGRGASMIVTVGLQATLVDLLDRGRGSTASTFLVRMRVANKVVESPVVASLYKSRISWWVVLMLVVAAAVAMATALMVADVGGVYADLVRDWWNQLVEWVRGLFA</sequence>
<dbReference type="Proteomes" id="UP000002218">
    <property type="component" value="Chromosome"/>
</dbReference>